<reference evidence="2" key="1">
    <citation type="journal article" date="2020" name="mSystems">
        <title>Genome- and Community-Level Interaction Insights into Carbon Utilization and Element Cycling Functions of Hydrothermarchaeota in Hydrothermal Sediment.</title>
        <authorList>
            <person name="Zhou Z."/>
            <person name="Liu Y."/>
            <person name="Xu W."/>
            <person name="Pan J."/>
            <person name="Luo Z.H."/>
            <person name="Li M."/>
        </authorList>
    </citation>
    <scope>NUCLEOTIDE SEQUENCE [LARGE SCALE GENOMIC DNA]</scope>
    <source>
        <strain evidence="2">SpSt-381</strain>
    </source>
</reference>
<accession>A0A832MKY7</accession>
<dbReference type="Pfam" id="PF01425">
    <property type="entry name" value="Amidase"/>
    <property type="match status" value="1"/>
</dbReference>
<comment type="caution">
    <text evidence="2">The sequence shown here is derived from an EMBL/GenBank/DDBJ whole genome shotgun (WGS) entry which is preliminary data.</text>
</comment>
<proteinExistence type="predicted"/>
<dbReference type="SUPFAM" id="SSF75304">
    <property type="entry name" value="Amidase signature (AS) enzymes"/>
    <property type="match status" value="1"/>
</dbReference>
<name>A0A832MKY7_UNCEI</name>
<dbReference type="GO" id="GO:0003824">
    <property type="term" value="F:catalytic activity"/>
    <property type="evidence" value="ECO:0007669"/>
    <property type="project" value="InterPro"/>
</dbReference>
<evidence type="ECO:0000313" key="2">
    <source>
        <dbReference type="EMBL" id="HGZ44300.1"/>
    </source>
</evidence>
<evidence type="ECO:0000259" key="1">
    <source>
        <dbReference type="Pfam" id="PF01425"/>
    </source>
</evidence>
<dbReference type="PANTHER" id="PTHR11895">
    <property type="entry name" value="TRANSAMIDASE"/>
    <property type="match status" value="1"/>
</dbReference>
<protein>
    <submittedName>
        <fullName evidence="2">Amidase</fullName>
    </submittedName>
</protein>
<dbReference type="InterPro" id="IPR036928">
    <property type="entry name" value="AS_sf"/>
</dbReference>
<gene>
    <name evidence="2" type="ORF">ENR23_12950</name>
</gene>
<dbReference type="Gene3D" id="3.90.1300.10">
    <property type="entry name" value="Amidase signature (AS) domain"/>
    <property type="match status" value="1"/>
</dbReference>
<dbReference type="PANTHER" id="PTHR11895:SF176">
    <property type="entry name" value="AMIDASE AMID-RELATED"/>
    <property type="match status" value="1"/>
</dbReference>
<sequence>MVGEEVLHLTVAELSARIRARQLSPAELVESCLQRIRRHDGTLHAFVTVTADLARREARRAEAEILAGRWRGPLHGIPYAAKDLFDTAGVRTTWGAAPLRDRVPDADATVVRRLREAGAVLIGKTAMIEFAGGLGYRFADASLGGATRTPWDTDRWAGGSSSGSGAAVAAGLCGFALGTETWGSILCPAAFNGVTGLRPTYGRVSRHGAMVCSWSFDKVGPLARSAEDCRFVLRAIGGKDPLDPTTADEPLVLEGPARRRPPQVRAALVPLDFSKHGEAESKRAFDAAVAELRAMGVRVEEAALPAFPAAEVAGVLITAEALSSFERHYRSGAVRELSDPYAEHQPAIHAAVTGADLVKAWRVRRALQQAMAEFFERFDVIVTPNFMSVAPPVAQDLFEALPYPDPVGAIGNACGLPALALPAGAGRGGLPVGFQLVGPPFSEALLLDLGEAYQKRTAHHRARPLMR</sequence>
<dbReference type="InterPro" id="IPR000120">
    <property type="entry name" value="Amidase"/>
</dbReference>
<dbReference type="AlphaFoldDB" id="A0A832MKY7"/>
<organism evidence="2">
    <name type="scientific">Eiseniibacteriota bacterium</name>
    <dbReference type="NCBI Taxonomy" id="2212470"/>
    <lineage>
        <taxon>Bacteria</taxon>
        <taxon>Candidatus Eiseniibacteriota</taxon>
    </lineage>
</organism>
<dbReference type="InterPro" id="IPR023631">
    <property type="entry name" value="Amidase_dom"/>
</dbReference>
<feature type="domain" description="Amidase" evidence="1">
    <location>
        <begin position="27"/>
        <end position="447"/>
    </location>
</feature>
<dbReference type="EMBL" id="DSQF01000026">
    <property type="protein sequence ID" value="HGZ44300.1"/>
    <property type="molecule type" value="Genomic_DNA"/>
</dbReference>